<dbReference type="SMART" id="SM00314">
    <property type="entry name" value="RA"/>
    <property type="match status" value="1"/>
</dbReference>
<dbReference type="GO" id="GO:0016192">
    <property type="term" value="P:vesicle-mediated transport"/>
    <property type="evidence" value="ECO:0007669"/>
    <property type="project" value="InterPro"/>
</dbReference>
<feature type="domain" description="Ras-associating" evidence="6">
    <location>
        <begin position="1740"/>
        <end position="1829"/>
    </location>
</feature>
<feature type="region of interest" description="Disordered" evidence="4">
    <location>
        <begin position="235"/>
        <end position="254"/>
    </location>
</feature>
<dbReference type="GO" id="GO:0005829">
    <property type="term" value="C:cytosol"/>
    <property type="evidence" value="ECO:0007669"/>
    <property type="project" value="TreeGrafter"/>
</dbReference>
<feature type="region of interest" description="Disordered" evidence="4">
    <location>
        <begin position="334"/>
        <end position="372"/>
    </location>
</feature>
<feature type="domain" description="VPS9" evidence="7">
    <location>
        <begin position="1573"/>
        <end position="1724"/>
    </location>
</feature>
<dbReference type="Pfam" id="PF00017">
    <property type="entry name" value="SH2"/>
    <property type="match status" value="1"/>
</dbReference>
<feature type="compositionally biased region" description="Polar residues" evidence="4">
    <location>
        <begin position="1314"/>
        <end position="1326"/>
    </location>
</feature>
<name>A0AAV4IQB2_9GAST</name>
<feature type="region of interest" description="Disordered" evidence="4">
    <location>
        <begin position="1088"/>
        <end position="1117"/>
    </location>
</feature>
<organism evidence="8 9">
    <name type="scientific">Elysia marginata</name>
    <dbReference type="NCBI Taxonomy" id="1093978"/>
    <lineage>
        <taxon>Eukaryota</taxon>
        <taxon>Metazoa</taxon>
        <taxon>Spiralia</taxon>
        <taxon>Lophotrochozoa</taxon>
        <taxon>Mollusca</taxon>
        <taxon>Gastropoda</taxon>
        <taxon>Heterobranchia</taxon>
        <taxon>Euthyneura</taxon>
        <taxon>Panpulmonata</taxon>
        <taxon>Sacoglossa</taxon>
        <taxon>Placobranchoidea</taxon>
        <taxon>Plakobranchidae</taxon>
        <taxon>Elysia</taxon>
    </lineage>
</organism>
<evidence type="ECO:0000256" key="3">
    <source>
        <dbReference type="PROSITE-ProRule" id="PRU00191"/>
    </source>
</evidence>
<feature type="region of interest" description="Disordered" evidence="4">
    <location>
        <begin position="34"/>
        <end position="73"/>
    </location>
</feature>
<dbReference type="PROSITE" id="PS50001">
    <property type="entry name" value="SH2"/>
    <property type="match status" value="1"/>
</dbReference>
<dbReference type="GO" id="GO:0007165">
    <property type="term" value="P:signal transduction"/>
    <property type="evidence" value="ECO:0007669"/>
    <property type="project" value="InterPro"/>
</dbReference>
<dbReference type="GO" id="GO:0031267">
    <property type="term" value="F:small GTPase binding"/>
    <property type="evidence" value="ECO:0007669"/>
    <property type="project" value="TreeGrafter"/>
</dbReference>
<evidence type="ECO:0000313" key="9">
    <source>
        <dbReference type="Proteomes" id="UP000762676"/>
    </source>
</evidence>
<sequence length="1848" mass="201913">MYAVVLRGSSASLLSGGQEGAGCGGTSDVNISNAATDGGLHSRSAGTHPDVDVESSVDSGHGGTGGSRFRGRTGASIEAGMGEHPRASPLVFDPQHFSGNSPLTIGSSGARVVVDVSPSADEFRPISTLERLVKTNSIWLLASLSRAGAVHILKDRDTGNFIVRKSSQPHSLALSVQSKLCGHPAVDHYLIQGTTEDFWSSSLSRKTATASNSFLDGQLHKSQSEPINIQKQPSSHHAFSHQQIANNTPPSTSAEGFSHFMHTQAEMEKYFSQQMQNSSTDNSPFKKHHDNFVSSGDSISSPVLQVTTAVVVSLPNSNSMTSLTRTASSRALPALPSEFPMPSQFSPSPDREQLQSKSSPSPEPIYSVSKKQKKKTSQPLVVVADCDLVAKDSSSDLFTVSAVANPDMSTSLAYEVSPLSFEPSSLSRRHLAEKDEDPYRRSTSNKLMDPATTTSTSCEQQLLRAANIEDTKENSEAQSSTFVPRPKANLYFTTNLHLLEIPGDTYFTSNLSDRLSDYEDIWRTSSCAESDQDHYHRHGKKQFHESTTRMIADPRSVMDARFSQQQSPVTSPKDKVKSIPSVPSNTGKRKVLRKTSRDSPVFRPLPTERDAVTGGSTGLTALEQARKIAGSTSDEDSVVSPNFYPHHQPPPVAHVKGIRRLASVYDYEDEEDKDQEEANMQQVAETSPHVAVAVPTSITPTTSNRTVAVSKTAVVTNTNSIHILPSRPNQIKFITSHSLDFSPRTSNSLSPQHVNSATQAVSSMALTPTPTSIKSLPASIAKDATQTCVFTTTMAVHVSQASDRPAAPPSTTANIIAIQPDSGSIKDNKTKEKPGFISPLSRLSRLKSSSESSLATVSSPLYAEPADAVKLRDKHGKAINIQIRRQSAPSGPQQLLAAARNKERQQHQTPPKVSQYPKLDTILSPGAVANNKMAAGGSANKFTFEDVNVGSTSGEVESCSRPSLARSHSLRTPNEHGQFQRKQSWKERLNRLKLGTRVLTRNLTPPSAPSARKHQYQAQLSAETYDNFQVSCDQAFAQSTAQVPPSPNSPGKFPVLSNPFFDPRASIFSESSTIQDLISSAHPELSVRPIVNDPPLQSKKERPNAGEMPGADIPREVPAAPSEYDNLGIYRASTHSSVGTIYLPPWEVSAASRLMQESPKPVPSSHQEIDRSNQQHPPPLPSQPPLQELSSPSLSNVAHQLPPAMNFQERIARWQESNTTYLHQHDTDKPFPKPACSKGNKGAPHFNPSPRSANHGSTVMQGQFTKNKTQAFSQQERFLQQQQQLLHHQHQLKNTGKESKGSKENRSQLKETLQKQSDFPDNSQCQPLPPLSPVSLVSSNMANSVQLPTVVKMSTSAPLSLSPTPLSSSATLTSPHRLSSHCPDVVHCHSTPVPPTPTSSSFLNPTLSGRDADNSGVTAAQMIGEDDVLFGGSFNMASPELQRQISPILSQEFSKHQDNKAPGTRIREYIFKLSSDHQTIFGSTIENFIQCTLESQETNPEHVMRNVRQFMTGIKNYLVKHGEGMLEDLIERERNKLGANEILNIDAIIEQALHVCVLKPLKYHIYHLFVEKYNANGALEQLSRNIKFARTKSAQDLGVKPGLKVPGHIDMEVIKYYLDLMQKSYSPLQKLQNLLKATSTIYHCVQGKHHQFPSRGPSSLGADDFLPMLIYVLVRCGLVAAEIEADFMWGLLQQSLLTGEGGYYLTTLSSAVLVLKNFQETHDLAPTQHEGHLPTLSDMQGFLKIAIPDELHGSITWKTLPVRPNMNTKDVCALVAHKFKVTNPQDYGLFLLCDGQESQMAEGDCPQVVKGDYLALKKTCFFAFKRLDANIAWPKQIQESALSVTDTM</sequence>
<feature type="region of interest" description="Disordered" evidence="4">
    <location>
        <begin position="560"/>
        <end position="615"/>
    </location>
</feature>
<gene>
    <name evidence="8" type="ORF">ElyMa_003101500</name>
</gene>
<dbReference type="CDD" id="cd01776">
    <property type="entry name" value="RA_Rin"/>
    <property type="match status" value="1"/>
</dbReference>
<evidence type="ECO:0000259" key="6">
    <source>
        <dbReference type="PROSITE" id="PS50200"/>
    </source>
</evidence>
<dbReference type="Pfam" id="PF23268">
    <property type="entry name" value="RIN1"/>
    <property type="match status" value="1"/>
</dbReference>
<dbReference type="PROSITE" id="PS50200">
    <property type="entry name" value="RA"/>
    <property type="match status" value="1"/>
</dbReference>
<evidence type="ECO:0000256" key="2">
    <source>
        <dbReference type="ARBA" id="ARBA00022468"/>
    </source>
</evidence>
<dbReference type="Gene3D" id="3.30.505.10">
    <property type="entry name" value="SH2 domain"/>
    <property type="match status" value="1"/>
</dbReference>
<evidence type="ECO:0000256" key="1">
    <source>
        <dbReference type="ARBA" id="ARBA00006919"/>
    </source>
</evidence>
<feature type="compositionally biased region" description="Polar residues" evidence="4">
    <location>
        <begin position="970"/>
        <end position="982"/>
    </location>
</feature>
<evidence type="ECO:0000313" key="8">
    <source>
        <dbReference type="EMBL" id="GFS12013.1"/>
    </source>
</evidence>
<feature type="region of interest" description="Disordered" evidence="4">
    <location>
        <begin position="428"/>
        <end position="456"/>
    </location>
</feature>
<dbReference type="SMART" id="SM00167">
    <property type="entry name" value="VPS9"/>
    <property type="match status" value="1"/>
</dbReference>
<feature type="region of interest" description="Disordered" evidence="4">
    <location>
        <begin position="1155"/>
        <end position="1198"/>
    </location>
</feature>
<dbReference type="GO" id="GO:0005096">
    <property type="term" value="F:GTPase activator activity"/>
    <property type="evidence" value="ECO:0007669"/>
    <property type="project" value="UniProtKB-KW"/>
</dbReference>
<feature type="domain" description="SH2" evidence="5">
    <location>
        <begin position="139"/>
        <end position="192"/>
    </location>
</feature>
<feature type="region of interest" description="Disordered" evidence="4">
    <location>
        <begin position="1223"/>
        <end position="1258"/>
    </location>
</feature>
<feature type="region of interest" description="Disordered" evidence="4">
    <location>
        <begin position="953"/>
        <end position="985"/>
    </location>
</feature>
<dbReference type="GO" id="GO:0030139">
    <property type="term" value="C:endocytic vesicle"/>
    <property type="evidence" value="ECO:0007669"/>
    <property type="project" value="TreeGrafter"/>
</dbReference>
<keyword evidence="9" id="KW-1185">Reference proteome</keyword>
<dbReference type="EMBL" id="BMAT01006394">
    <property type="protein sequence ID" value="GFS12013.1"/>
    <property type="molecule type" value="Genomic_DNA"/>
</dbReference>
<dbReference type="PROSITE" id="PS51205">
    <property type="entry name" value="VPS9"/>
    <property type="match status" value="1"/>
</dbReference>
<accession>A0AAV4IQB2</accession>
<dbReference type="CDD" id="cd00173">
    <property type="entry name" value="SH2"/>
    <property type="match status" value="1"/>
</dbReference>
<comment type="caution">
    <text evidence="8">The sequence shown here is derived from an EMBL/GenBank/DDBJ whole genome shotgun (WGS) entry which is preliminary data.</text>
</comment>
<dbReference type="PANTHER" id="PTHR23101:SF104">
    <property type="entry name" value="PROTEIN SPRINT"/>
    <property type="match status" value="1"/>
</dbReference>
<dbReference type="Proteomes" id="UP000762676">
    <property type="component" value="Unassembled WGS sequence"/>
</dbReference>
<dbReference type="SUPFAM" id="SSF55550">
    <property type="entry name" value="SH2 domain"/>
    <property type="match status" value="1"/>
</dbReference>
<dbReference type="InterPro" id="IPR036860">
    <property type="entry name" value="SH2_dom_sf"/>
</dbReference>
<keyword evidence="2" id="KW-0343">GTPase activation</keyword>
<dbReference type="InterPro" id="IPR045046">
    <property type="entry name" value="Vps9-like"/>
</dbReference>
<evidence type="ECO:0000259" key="7">
    <source>
        <dbReference type="PROSITE" id="PS51205"/>
    </source>
</evidence>
<dbReference type="SUPFAM" id="SSF109993">
    <property type="entry name" value="VPS9 domain"/>
    <property type="match status" value="1"/>
</dbReference>
<dbReference type="Pfam" id="PF02204">
    <property type="entry name" value="VPS9"/>
    <property type="match status" value="1"/>
</dbReference>
<protein>
    <submittedName>
        <fullName evidence="8">Ras and Rab interactor 2RAS and EF-hand domain-containing protein</fullName>
    </submittedName>
</protein>
<keyword evidence="3" id="KW-0727">SH2 domain</keyword>
<proteinExistence type="inferred from homology"/>
<feature type="compositionally biased region" description="Basic and acidic residues" evidence="4">
    <location>
        <begin position="430"/>
        <end position="440"/>
    </location>
</feature>
<feature type="compositionally biased region" description="Basic and acidic residues" evidence="4">
    <location>
        <begin position="1295"/>
        <end position="1313"/>
    </location>
</feature>
<evidence type="ECO:0000256" key="4">
    <source>
        <dbReference type="SAM" id="MobiDB-lite"/>
    </source>
</evidence>
<evidence type="ECO:0000259" key="5">
    <source>
        <dbReference type="PROSITE" id="PS50001"/>
    </source>
</evidence>
<dbReference type="InterPro" id="IPR000159">
    <property type="entry name" value="RA_dom"/>
</dbReference>
<dbReference type="GO" id="GO:0005085">
    <property type="term" value="F:guanyl-nucleotide exchange factor activity"/>
    <property type="evidence" value="ECO:0007669"/>
    <property type="project" value="InterPro"/>
</dbReference>
<dbReference type="Pfam" id="PF00788">
    <property type="entry name" value="RA"/>
    <property type="match status" value="1"/>
</dbReference>
<dbReference type="InterPro" id="IPR000980">
    <property type="entry name" value="SH2"/>
</dbReference>
<dbReference type="InterPro" id="IPR037191">
    <property type="entry name" value="VPS9_dom_sf"/>
</dbReference>
<dbReference type="InterPro" id="IPR003123">
    <property type="entry name" value="VPS9"/>
</dbReference>
<feature type="compositionally biased region" description="Low complexity" evidence="4">
    <location>
        <begin position="1185"/>
        <end position="1195"/>
    </location>
</feature>
<feature type="compositionally biased region" description="Polar residues" evidence="4">
    <location>
        <begin position="1249"/>
        <end position="1258"/>
    </location>
</feature>
<comment type="similarity">
    <text evidence="1">Belongs to the RIN (Ras interaction/interference) family.</text>
</comment>
<dbReference type="Gene3D" id="1.20.1050.80">
    <property type="entry name" value="VPS9 domain"/>
    <property type="match status" value="1"/>
</dbReference>
<feature type="region of interest" description="Disordered" evidence="4">
    <location>
        <begin position="1284"/>
        <end position="1332"/>
    </location>
</feature>
<dbReference type="PANTHER" id="PTHR23101">
    <property type="entry name" value="RAB GDP/GTP EXCHANGE FACTOR"/>
    <property type="match status" value="1"/>
</dbReference>
<reference evidence="8 9" key="1">
    <citation type="journal article" date="2021" name="Elife">
        <title>Chloroplast acquisition without the gene transfer in kleptoplastic sea slugs, Plakobranchus ocellatus.</title>
        <authorList>
            <person name="Maeda T."/>
            <person name="Takahashi S."/>
            <person name="Yoshida T."/>
            <person name="Shimamura S."/>
            <person name="Takaki Y."/>
            <person name="Nagai Y."/>
            <person name="Toyoda A."/>
            <person name="Suzuki Y."/>
            <person name="Arimoto A."/>
            <person name="Ishii H."/>
            <person name="Satoh N."/>
            <person name="Nishiyama T."/>
            <person name="Hasebe M."/>
            <person name="Maruyama T."/>
            <person name="Minagawa J."/>
            <person name="Obokata J."/>
            <person name="Shigenobu S."/>
        </authorList>
    </citation>
    <scope>NUCLEOTIDE SEQUENCE [LARGE SCALE GENOMIC DNA]</scope>
</reference>
<feature type="compositionally biased region" description="Polar residues" evidence="4">
    <location>
        <begin position="441"/>
        <end position="456"/>
    </location>
</feature>